<accession>A0ABT1N6B5</accession>
<protein>
    <recommendedName>
        <fullName evidence="3">Lipoprotein</fullName>
    </recommendedName>
</protein>
<dbReference type="EMBL" id="JANEYT010000063">
    <property type="protein sequence ID" value="MCQ1060288.1"/>
    <property type="molecule type" value="Genomic_DNA"/>
</dbReference>
<sequence length="157" mass="18143">MASKVLPVLFVLILSGCSTHYDLNQYELMELNEPEERFQSEFIERSINGTLTFDHSNRLANLIAWQRYHSCHHVYGQSIRPGSTIVATTNSDVFNERQIFRLINGDISAEEYADQNSLHLAKAIVKLECRRHRNPNERSSIVYLISPVMDLLYSELK</sequence>
<dbReference type="RefSeq" id="WP_255044369.1">
    <property type="nucleotide sequence ID" value="NZ_JANEYT010000063.1"/>
</dbReference>
<proteinExistence type="predicted"/>
<reference evidence="1 2" key="1">
    <citation type="submission" date="2022-07" db="EMBL/GenBank/DDBJ databases">
        <title>Photobacterium pectinilyticum sp. nov., a marine bacterium isolated from surface seawater of Qingdao offshore.</title>
        <authorList>
            <person name="Wang X."/>
        </authorList>
    </citation>
    <scope>NUCLEOTIDE SEQUENCE [LARGE SCALE GENOMIC DNA]</scope>
    <source>
        <strain evidence="1 2">ZSDE20</strain>
    </source>
</reference>
<dbReference type="Proteomes" id="UP001524460">
    <property type="component" value="Unassembled WGS sequence"/>
</dbReference>
<evidence type="ECO:0000313" key="2">
    <source>
        <dbReference type="Proteomes" id="UP001524460"/>
    </source>
</evidence>
<name>A0ABT1N6B5_9GAMM</name>
<organism evidence="1 2">
    <name type="scientific">Photobacterium pectinilyticum</name>
    <dbReference type="NCBI Taxonomy" id="2906793"/>
    <lineage>
        <taxon>Bacteria</taxon>
        <taxon>Pseudomonadati</taxon>
        <taxon>Pseudomonadota</taxon>
        <taxon>Gammaproteobacteria</taxon>
        <taxon>Vibrionales</taxon>
        <taxon>Vibrionaceae</taxon>
        <taxon>Photobacterium</taxon>
    </lineage>
</organism>
<dbReference type="PROSITE" id="PS51257">
    <property type="entry name" value="PROKAR_LIPOPROTEIN"/>
    <property type="match status" value="1"/>
</dbReference>
<evidence type="ECO:0008006" key="3">
    <source>
        <dbReference type="Google" id="ProtNLM"/>
    </source>
</evidence>
<comment type="caution">
    <text evidence="1">The sequence shown here is derived from an EMBL/GenBank/DDBJ whole genome shotgun (WGS) entry which is preliminary data.</text>
</comment>
<evidence type="ECO:0000313" key="1">
    <source>
        <dbReference type="EMBL" id="MCQ1060288.1"/>
    </source>
</evidence>
<gene>
    <name evidence="1" type="ORF">NHN17_19780</name>
</gene>
<keyword evidence="2" id="KW-1185">Reference proteome</keyword>